<dbReference type="InterPro" id="IPR023195">
    <property type="entry name" value="Nict_dMeBzImd_PRibTrfase_N"/>
</dbReference>
<dbReference type="AlphaFoldDB" id="D1PMC3"/>
<dbReference type="OrthoDB" id="9781491at2"/>
<dbReference type="Proteomes" id="UP000003438">
    <property type="component" value="Unassembled WGS sequence"/>
</dbReference>
<comment type="pathway">
    <text evidence="2">Nucleoside biosynthesis; alpha-ribazole biosynthesis; alpha-ribazole from 5,6-dimethylbenzimidazole: step 1/2.</text>
</comment>
<dbReference type="STRING" id="411471.SUBVAR_05483"/>
<dbReference type="RefSeq" id="WP_007046868.1">
    <property type="nucleotide sequence ID" value="NZ_GG704769.1"/>
</dbReference>
<dbReference type="PANTHER" id="PTHR43463:SF1">
    <property type="entry name" value="NICOTINATE-NUCLEOTIDE--DIMETHYLBENZIMIDAZOLE PHOSPHORIBOSYLTRANSFERASE"/>
    <property type="match status" value="1"/>
</dbReference>
<dbReference type="EMBL" id="ACBY02000023">
    <property type="protein sequence ID" value="EFB75708.1"/>
    <property type="molecule type" value="Genomic_DNA"/>
</dbReference>
<evidence type="ECO:0000256" key="4">
    <source>
        <dbReference type="ARBA" id="ARBA00011991"/>
    </source>
</evidence>
<dbReference type="FunFam" id="3.40.50.10210:FF:000001">
    <property type="entry name" value="Nicotinate-nucleotide--dimethylbenzimidazole phosphoribosyltransferase"/>
    <property type="match status" value="1"/>
</dbReference>
<dbReference type="PANTHER" id="PTHR43463">
    <property type="entry name" value="NICOTINATE-NUCLEOTIDE--DIMETHYLBENZIMIDAZOLE PHOSPHORIBOSYLTRANSFERASE"/>
    <property type="match status" value="1"/>
</dbReference>
<dbReference type="InterPro" id="IPR003200">
    <property type="entry name" value="Nict_dMeBzImd_PRibTrfase"/>
</dbReference>
<comment type="similarity">
    <text evidence="3">Belongs to the CobT family.</text>
</comment>
<dbReference type="Pfam" id="PF02277">
    <property type="entry name" value="DBI_PRT"/>
    <property type="match status" value="1"/>
</dbReference>
<dbReference type="Gene3D" id="3.40.50.10210">
    <property type="match status" value="1"/>
</dbReference>
<evidence type="ECO:0000256" key="5">
    <source>
        <dbReference type="ARBA" id="ARBA00015486"/>
    </source>
</evidence>
<dbReference type="eggNOG" id="COG2038">
    <property type="taxonomic scope" value="Bacteria"/>
</dbReference>
<protein>
    <recommendedName>
        <fullName evidence="5 10">Nicotinate-nucleotide--dimethylbenzimidazole phosphoribosyltransferase</fullName>
        <ecNumber evidence="4 10">2.4.2.21</ecNumber>
    </recommendedName>
</protein>
<dbReference type="InterPro" id="IPR036087">
    <property type="entry name" value="Nict_dMeBzImd_PRibTrfase_sf"/>
</dbReference>
<evidence type="ECO:0000313" key="12">
    <source>
        <dbReference type="Proteomes" id="UP000003438"/>
    </source>
</evidence>
<dbReference type="UniPathway" id="UPA00061">
    <property type="reaction ID" value="UER00516"/>
</dbReference>
<reference evidence="11" key="1">
    <citation type="submission" date="2009-12" db="EMBL/GenBank/DDBJ databases">
        <authorList>
            <person name="Weinstock G."/>
            <person name="Sodergren E."/>
            <person name="Clifton S."/>
            <person name="Fulton L."/>
            <person name="Fulton B."/>
            <person name="Courtney L."/>
            <person name="Fronick C."/>
            <person name="Harrison M."/>
            <person name="Strong C."/>
            <person name="Farmer C."/>
            <person name="Delahaunty K."/>
            <person name="Markovic C."/>
            <person name="Hall O."/>
            <person name="Minx P."/>
            <person name="Tomlinson C."/>
            <person name="Mitreva M."/>
            <person name="Nelson J."/>
            <person name="Hou S."/>
            <person name="Wollam A."/>
            <person name="Pepin K.H."/>
            <person name="Johnson M."/>
            <person name="Bhonagiri V."/>
            <person name="Nash W.E."/>
            <person name="Warren W."/>
            <person name="Chinwalla A."/>
            <person name="Mardis E.R."/>
            <person name="Wilson R.K."/>
        </authorList>
    </citation>
    <scope>NUCLEOTIDE SEQUENCE [LARGE SCALE GENOMIC DNA]</scope>
    <source>
        <strain evidence="11">DSM 15176</strain>
    </source>
</reference>
<evidence type="ECO:0000256" key="6">
    <source>
        <dbReference type="ARBA" id="ARBA00022573"/>
    </source>
</evidence>
<evidence type="ECO:0000256" key="10">
    <source>
        <dbReference type="NCBIfam" id="TIGR03160"/>
    </source>
</evidence>
<keyword evidence="7 11" id="KW-0328">Glycosyltransferase</keyword>
<organism evidence="11 12">
    <name type="scientific">Subdoligranulum variabile DSM 15176</name>
    <dbReference type="NCBI Taxonomy" id="411471"/>
    <lineage>
        <taxon>Bacteria</taxon>
        <taxon>Bacillati</taxon>
        <taxon>Bacillota</taxon>
        <taxon>Clostridia</taxon>
        <taxon>Eubacteriales</taxon>
        <taxon>Oscillospiraceae</taxon>
        <taxon>Subdoligranulum</taxon>
    </lineage>
</organism>
<dbReference type="GO" id="GO:0009236">
    <property type="term" value="P:cobalamin biosynthetic process"/>
    <property type="evidence" value="ECO:0007669"/>
    <property type="project" value="UniProtKB-UniRule"/>
</dbReference>
<comment type="caution">
    <text evidence="11">The sequence shown here is derived from an EMBL/GenBank/DDBJ whole genome shotgun (WGS) entry which is preliminary data.</text>
</comment>
<evidence type="ECO:0000256" key="9">
    <source>
        <dbReference type="ARBA" id="ARBA00047340"/>
    </source>
</evidence>
<name>D1PMC3_9FIRM</name>
<keyword evidence="8 11" id="KW-0808">Transferase</keyword>
<evidence type="ECO:0000256" key="1">
    <source>
        <dbReference type="ARBA" id="ARBA00002197"/>
    </source>
</evidence>
<evidence type="ECO:0000256" key="8">
    <source>
        <dbReference type="ARBA" id="ARBA00022679"/>
    </source>
</evidence>
<dbReference type="CDD" id="cd02439">
    <property type="entry name" value="DMB-PRT_CobT"/>
    <property type="match status" value="1"/>
</dbReference>
<evidence type="ECO:0000256" key="2">
    <source>
        <dbReference type="ARBA" id="ARBA00005049"/>
    </source>
</evidence>
<dbReference type="EC" id="2.4.2.21" evidence="4 10"/>
<keyword evidence="6" id="KW-0169">Cobalamin biosynthesis</keyword>
<proteinExistence type="inferred from homology"/>
<dbReference type="NCBIfam" id="TIGR03160">
    <property type="entry name" value="cobT_DBIPRT"/>
    <property type="match status" value="1"/>
</dbReference>
<dbReference type="Gene3D" id="1.10.1610.10">
    <property type="match status" value="1"/>
</dbReference>
<dbReference type="SUPFAM" id="SSF52733">
    <property type="entry name" value="Nicotinate mononucleotide:5,6-dimethylbenzimidazole phosphoribosyltransferase (CobT)"/>
    <property type="match status" value="1"/>
</dbReference>
<evidence type="ECO:0000313" key="11">
    <source>
        <dbReference type="EMBL" id="EFB75708.1"/>
    </source>
</evidence>
<dbReference type="NCBIfam" id="NF000996">
    <property type="entry name" value="PRK00105.1"/>
    <property type="match status" value="1"/>
</dbReference>
<keyword evidence="12" id="KW-1185">Reference proteome</keyword>
<evidence type="ECO:0000256" key="3">
    <source>
        <dbReference type="ARBA" id="ARBA00007110"/>
    </source>
</evidence>
<dbReference type="InterPro" id="IPR017846">
    <property type="entry name" value="Nict_dMeBzImd_PRibTrfase_bact"/>
</dbReference>
<dbReference type="HOGENOM" id="CLU_002982_0_0_9"/>
<dbReference type="GO" id="GO:0008939">
    <property type="term" value="F:nicotinate-nucleotide-dimethylbenzimidazole phosphoribosyltransferase activity"/>
    <property type="evidence" value="ECO:0007669"/>
    <property type="project" value="UniProtKB-UniRule"/>
</dbReference>
<sequence>MPEAKQLKELLKTIQPPSDAAKAEAERQWAACAKPLGSLGLLEDTLTEMAALTGTAQFQLTPRAVLVLCADNGVVAQGVSQSGSEVTGIVARALAAGQSNVCRMAALAECHVLPVDMGIRDFAPQPGILSCRIGNGTQDMTEGSAMTYAQAEQAILTGIDLVRQQKEAGVHLLATGEMGIGNTTTATAVSCLLLGKSPQELTGRGAGLSDAGLVRKRLAIEKAIQVNQPDPGDPVDILSKVGGFDIAGLCGVFLGGALYRIPVLIDGAISAAAALCAVRLSPLASAAAFATHQSAEPTGKLLLRELGKHPLITAGMRLGEGTGAVAAMPLLDMAMAIYRGSTFADYGMQPYTPQGGC</sequence>
<accession>D1PMC3</accession>
<evidence type="ECO:0000256" key="7">
    <source>
        <dbReference type="ARBA" id="ARBA00022676"/>
    </source>
</evidence>
<gene>
    <name evidence="11" type="primary">cobT</name>
    <name evidence="11" type="ORF">SUBVAR_05483</name>
</gene>
<comment type="catalytic activity">
    <reaction evidence="9">
        <text>5,6-dimethylbenzimidazole + nicotinate beta-D-ribonucleotide = alpha-ribazole 5'-phosphate + nicotinate + H(+)</text>
        <dbReference type="Rhea" id="RHEA:11196"/>
        <dbReference type="ChEBI" id="CHEBI:15378"/>
        <dbReference type="ChEBI" id="CHEBI:15890"/>
        <dbReference type="ChEBI" id="CHEBI:32544"/>
        <dbReference type="ChEBI" id="CHEBI:57502"/>
        <dbReference type="ChEBI" id="CHEBI:57918"/>
        <dbReference type="EC" id="2.4.2.21"/>
    </reaction>
</comment>
<comment type="function">
    <text evidence="1">Catalyzes the synthesis of alpha-ribazole-5'-phosphate from nicotinate mononucleotide (NAMN) and 5,6-dimethylbenzimidazole (DMB).</text>
</comment>